<proteinExistence type="predicted"/>
<organism evidence="1 2">
    <name type="scientific">Rothia nasimurium</name>
    <dbReference type="NCBI Taxonomy" id="85336"/>
    <lineage>
        <taxon>Bacteria</taxon>
        <taxon>Bacillati</taxon>
        <taxon>Actinomycetota</taxon>
        <taxon>Actinomycetes</taxon>
        <taxon>Micrococcales</taxon>
        <taxon>Micrococcaceae</taxon>
        <taxon>Rothia</taxon>
    </lineage>
</organism>
<name>A0A1Y1RPQ6_9MICC</name>
<comment type="caution">
    <text evidence="1">The sequence shown here is derived from an EMBL/GenBank/DDBJ whole genome shotgun (WGS) entry which is preliminary data.</text>
</comment>
<evidence type="ECO:0000313" key="1">
    <source>
        <dbReference type="EMBL" id="ORC18864.1"/>
    </source>
</evidence>
<gene>
    <name evidence="1" type="ORF">A7979_02375</name>
</gene>
<dbReference type="AlphaFoldDB" id="A0A1Y1RPQ6"/>
<evidence type="ECO:0000313" key="2">
    <source>
        <dbReference type="Proteomes" id="UP000192359"/>
    </source>
</evidence>
<dbReference type="RefSeq" id="WP_083091728.1">
    <property type="nucleotide sequence ID" value="NZ_LXWF01000022.1"/>
</dbReference>
<sequence length="482" mass="52824">MTSLSHNPEHRTTASLTSELDVIAAAVHMLGYWPQNSMVILTVDGRGVGPVLRVDLADPDDIDLHEYLATFLQAIPQESPMGLPIQRVFVLLFSAESEPPNPSTTSDTERETALDTERAFVEIAQSYLHSLVREVAHQGLGLLDLIAVGHRKLWCLTPSGEALEFSGYTAQVLSSPVYLHLVATGSVVATSFDDHADEQGSLLQDTVDEQKRDAWILRVETSARTIQEEKETLNPNEYFQLDAELAVWNIILNRVTTYLETRNCSLAEVAIGDPIRAELDPELAGYLVASLNSTATLNLLVYLAETTYRDAEKVLRAINASGYEVLQSAGQVPQRVLPSSSALQQIGLGHLVEQTQPPVPEKQDFDGVGESFAHLLCGTGSEPPHWLRLEALECLAWVLEPASTGKPAALLLAILSWAKWLRGRSTEAHYLLEQADPRVFERSPIMLHSLLDSGSFPAWVSQPGGVPSYTVTKNSSPIHRAS</sequence>
<keyword evidence="2" id="KW-1185">Reference proteome</keyword>
<dbReference type="EMBL" id="LXWF01000022">
    <property type="protein sequence ID" value="ORC18864.1"/>
    <property type="molecule type" value="Genomic_DNA"/>
</dbReference>
<dbReference type="OrthoDB" id="4954868at2"/>
<protein>
    <recommendedName>
        <fullName evidence="3">DUF4192 family protein</fullName>
    </recommendedName>
</protein>
<dbReference type="Proteomes" id="UP000192359">
    <property type="component" value="Unassembled WGS sequence"/>
</dbReference>
<accession>A0A1Y1RPQ6</accession>
<evidence type="ECO:0008006" key="3">
    <source>
        <dbReference type="Google" id="ProtNLM"/>
    </source>
</evidence>
<dbReference type="Pfam" id="PF13830">
    <property type="entry name" value="DUF4192"/>
    <property type="match status" value="1"/>
</dbReference>
<reference evidence="1 2" key="1">
    <citation type="submission" date="2016-05" db="EMBL/GenBank/DDBJ databases">
        <title>Draft genome sequence of a porcine commensal Rothia nasimurium.</title>
        <authorList>
            <person name="Gaiser R.A."/>
            <person name="Van Baarlen P."/>
            <person name="Wells J.M."/>
        </authorList>
    </citation>
    <scope>NUCLEOTIDE SEQUENCE [LARGE SCALE GENOMIC DNA]</scope>
    <source>
        <strain evidence="1 2">PT-32</strain>
    </source>
</reference>
<dbReference type="InterPro" id="IPR025447">
    <property type="entry name" value="DUF4192"/>
</dbReference>